<dbReference type="InterPro" id="IPR011701">
    <property type="entry name" value="MFS"/>
</dbReference>
<keyword evidence="5 11" id="KW-0812">Transmembrane</keyword>
<protein>
    <recommendedName>
        <fullName evidence="10">Putative proline/betaine transporter</fullName>
    </recommendedName>
</protein>
<feature type="domain" description="Major facilitator superfamily (MFS) profile" evidence="12">
    <location>
        <begin position="23"/>
        <end position="434"/>
    </location>
</feature>
<dbReference type="InterPro" id="IPR005829">
    <property type="entry name" value="Sugar_transporter_CS"/>
</dbReference>
<keyword evidence="14" id="KW-1185">Reference proteome</keyword>
<dbReference type="InterPro" id="IPR020846">
    <property type="entry name" value="MFS_dom"/>
</dbReference>
<evidence type="ECO:0000256" key="1">
    <source>
        <dbReference type="ARBA" id="ARBA00004651"/>
    </source>
</evidence>
<keyword evidence="4" id="KW-1003">Cell membrane</keyword>
<dbReference type="PANTHER" id="PTHR43528:SF1">
    <property type="entry name" value="ALPHA-KETOGLUTARATE PERMEASE"/>
    <property type="match status" value="1"/>
</dbReference>
<evidence type="ECO:0000259" key="12">
    <source>
        <dbReference type="PROSITE" id="PS50850"/>
    </source>
</evidence>
<dbReference type="PANTHER" id="PTHR43528">
    <property type="entry name" value="ALPHA-KETOGLUTARATE PERMEASE"/>
    <property type="match status" value="1"/>
</dbReference>
<feature type="transmembrane region" description="Helical" evidence="11">
    <location>
        <begin position="380"/>
        <end position="401"/>
    </location>
</feature>
<keyword evidence="3" id="KW-0813">Transport</keyword>
<comment type="function">
    <text evidence="9">May be a proton symporter involved in the uptake of osmolytes such as proline and glycine betaine.</text>
</comment>
<feature type="transmembrane region" description="Helical" evidence="11">
    <location>
        <begin position="248"/>
        <end position="271"/>
    </location>
</feature>
<feature type="transmembrane region" description="Helical" evidence="11">
    <location>
        <begin position="340"/>
        <end position="368"/>
    </location>
</feature>
<keyword evidence="8 11" id="KW-0472">Membrane</keyword>
<feature type="transmembrane region" description="Helical" evidence="11">
    <location>
        <begin position="283"/>
        <end position="303"/>
    </location>
</feature>
<proteinExistence type="inferred from homology"/>
<evidence type="ECO:0000256" key="7">
    <source>
        <dbReference type="ARBA" id="ARBA00022989"/>
    </source>
</evidence>
<organism evidence="13 14">
    <name type="scientific">Nocardioides albus</name>
    <dbReference type="NCBI Taxonomy" id="1841"/>
    <lineage>
        <taxon>Bacteria</taxon>
        <taxon>Bacillati</taxon>
        <taxon>Actinomycetota</taxon>
        <taxon>Actinomycetes</taxon>
        <taxon>Propionibacteriales</taxon>
        <taxon>Nocardioidaceae</taxon>
        <taxon>Nocardioides</taxon>
    </lineage>
</organism>
<dbReference type="EMBL" id="JACHXG010000015">
    <property type="protein sequence ID" value="MBB3092020.1"/>
    <property type="molecule type" value="Genomic_DNA"/>
</dbReference>
<evidence type="ECO:0000256" key="8">
    <source>
        <dbReference type="ARBA" id="ARBA00023136"/>
    </source>
</evidence>
<dbReference type="PROSITE" id="PS50850">
    <property type="entry name" value="MFS"/>
    <property type="match status" value="1"/>
</dbReference>
<keyword evidence="6" id="KW-0769">Symport</keyword>
<evidence type="ECO:0000313" key="13">
    <source>
        <dbReference type="EMBL" id="MBB3092020.1"/>
    </source>
</evidence>
<comment type="caution">
    <text evidence="13">The sequence shown here is derived from an EMBL/GenBank/DDBJ whole genome shotgun (WGS) entry which is preliminary data.</text>
</comment>
<evidence type="ECO:0000256" key="11">
    <source>
        <dbReference type="SAM" id="Phobius"/>
    </source>
</evidence>
<evidence type="ECO:0000256" key="9">
    <source>
        <dbReference type="ARBA" id="ARBA00037295"/>
    </source>
</evidence>
<feature type="transmembrane region" description="Helical" evidence="11">
    <location>
        <begin position="95"/>
        <end position="113"/>
    </location>
</feature>
<dbReference type="PROSITE" id="PS00216">
    <property type="entry name" value="SUGAR_TRANSPORT_1"/>
    <property type="match status" value="1"/>
</dbReference>
<evidence type="ECO:0000256" key="2">
    <source>
        <dbReference type="ARBA" id="ARBA00008240"/>
    </source>
</evidence>
<keyword evidence="7 11" id="KW-1133">Transmembrane helix</keyword>
<feature type="transmembrane region" description="Helical" evidence="11">
    <location>
        <begin position="407"/>
        <end position="426"/>
    </location>
</feature>
<sequence length="446" mass="47101">MTNSSAATVSATSAHNPRTVRKVMSASAIGHFIEWFDFAVYAYAAPVIATLFFPTGDPAVALLSTFAVYAVGFVMRPIGAFVLGSLGDRIGRKRVLAGVILMMGGATAAIGLLPTYQQIGILAPVLLLVCRLVQGMSAAGETIGSNSFVAEHSPQSRRGRYVASVYTWSNLPPVLAALLVLGLTQALSDASYESWGWRVPFLLGAPLALVGLYIRTRVEETPAFTALKETKRVASSPIRTVFREQRPAMVTCFCIAAVASLGYYSLTGYFFTYMTVTVGLSESAALISNSVALAITFVVVPLAGALSDRIGRRRGLLIAAAMNAVCAVPAYLLASEGSSLVTAIVSQGLLAFCLGMFFGPAGAAFVELFPARTRYTGASISYNLAFTIFGGTAPLLSIYLIERTGNQVAPAWYVVAVSVVALAVIARMPETSTRSLDPVDQGEGNR</sequence>
<comment type="subcellular location">
    <subcellularLocation>
        <location evidence="1">Cell membrane</location>
        <topology evidence="1">Multi-pass membrane protein</topology>
    </subcellularLocation>
</comment>
<evidence type="ECO:0000256" key="4">
    <source>
        <dbReference type="ARBA" id="ARBA00022475"/>
    </source>
</evidence>
<accession>A0A7W5FBA4</accession>
<feature type="transmembrane region" description="Helical" evidence="11">
    <location>
        <begin position="161"/>
        <end position="183"/>
    </location>
</feature>
<dbReference type="RefSeq" id="WP_183551315.1">
    <property type="nucleotide sequence ID" value="NZ_BMQT01000014.1"/>
</dbReference>
<gene>
    <name evidence="13" type="ORF">FHS12_004997</name>
</gene>
<dbReference type="Pfam" id="PF07690">
    <property type="entry name" value="MFS_1"/>
    <property type="match status" value="1"/>
</dbReference>
<feature type="transmembrane region" description="Helical" evidence="11">
    <location>
        <begin position="315"/>
        <end position="334"/>
    </location>
</feature>
<feature type="transmembrane region" description="Helical" evidence="11">
    <location>
        <begin position="59"/>
        <end position="83"/>
    </location>
</feature>
<evidence type="ECO:0000256" key="5">
    <source>
        <dbReference type="ARBA" id="ARBA00022692"/>
    </source>
</evidence>
<evidence type="ECO:0000256" key="6">
    <source>
        <dbReference type="ARBA" id="ARBA00022847"/>
    </source>
</evidence>
<evidence type="ECO:0000256" key="3">
    <source>
        <dbReference type="ARBA" id="ARBA00022448"/>
    </source>
</evidence>
<feature type="transmembrane region" description="Helical" evidence="11">
    <location>
        <begin position="119"/>
        <end position="140"/>
    </location>
</feature>
<dbReference type="InterPro" id="IPR036259">
    <property type="entry name" value="MFS_trans_sf"/>
</dbReference>
<feature type="transmembrane region" description="Helical" evidence="11">
    <location>
        <begin position="195"/>
        <end position="214"/>
    </location>
</feature>
<dbReference type="AlphaFoldDB" id="A0A7W5FBA4"/>
<name>A0A7W5FBA4_9ACTN</name>
<feature type="transmembrane region" description="Helical" evidence="11">
    <location>
        <begin position="32"/>
        <end position="53"/>
    </location>
</feature>
<dbReference type="SUPFAM" id="SSF103473">
    <property type="entry name" value="MFS general substrate transporter"/>
    <property type="match status" value="1"/>
</dbReference>
<evidence type="ECO:0000313" key="14">
    <source>
        <dbReference type="Proteomes" id="UP000577707"/>
    </source>
</evidence>
<dbReference type="GO" id="GO:0015293">
    <property type="term" value="F:symporter activity"/>
    <property type="evidence" value="ECO:0007669"/>
    <property type="project" value="UniProtKB-KW"/>
</dbReference>
<dbReference type="FunFam" id="1.20.1250.20:FF:000001">
    <property type="entry name" value="Dicarboxylate MFS transporter"/>
    <property type="match status" value="1"/>
</dbReference>
<evidence type="ECO:0000256" key="10">
    <source>
        <dbReference type="ARBA" id="ARBA00039918"/>
    </source>
</evidence>
<dbReference type="Gene3D" id="1.20.1250.20">
    <property type="entry name" value="MFS general substrate transporter like domains"/>
    <property type="match status" value="2"/>
</dbReference>
<comment type="similarity">
    <text evidence="2">Belongs to the major facilitator superfamily. Metabolite:H+ Symporter (MHS) family (TC 2.A.1.6) family.</text>
</comment>
<reference evidence="13 14" key="1">
    <citation type="submission" date="2020-08" db="EMBL/GenBank/DDBJ databases">
        <title>Genomic Encyclopedia of Type Strains, Phase III (KMG-III): the genomes of soil and plant-associated and newly described type strains.</title>
        <authorList>
            <person name="Whitman W."/>
        </authorList>
    </citation>
    <scope>NUCLEOTIDE SEQUENCE [LARGE SCALE GENOMIC DNA]</scope>
    <source>
        <strain evidence="13 14">CECT 3302</strain>
    </source>
</reference>
<dbReference type="InterPro" id="IPR051084">
    <property type="entry name" value="H+-coupled_symporters"/>
</dbReference>
<dbReference type="Proteomes" id="UP000577707">
    <property type="component" value="Unassembled WGS sequence"/>
</dbReference>
<dbReference type="GO" id="GO:0005886">
    <property type="term" value="C:plasma membrane"/>
    <property type="evidence" value="ECO:0007669"/>
    <property type="project" value="UniProtKB-SubCell"/>
</dbReference>